<evidence type="ECO:0000313" key="2">
    <source>
        <dbReference type="Proteomes" id="UP000230767"/>
    </source>
</evidence>
<organism evidence="1 2">
    <name type="scientific">Candidatus Nealsonbacteria bacterium CG_4_10_14_0_8_um_filter_37_14</name>
    <dbReference type="NCBI Taxonomy" id="1974684"/>
    <lineage>
        <taxon>Bacteria</taxon>
        <taxon>Candidatus Nealsoniibacteriota</taxon>
    </lineage>
</organism>
<dbReference type="GO" id="GO:0043683">
    <property type="term" value="P:type IV pilus assembly"/>
    <property type="evidence" value="ECO:0007669"/>
    <property type="project" value="InterPro"/>
</dbReference>
<reference evidence="2" key="1">
    <citation type="submission" date="2017-09" db="EMBL/GenBank/DDBJ databases">
        <title>Depth-based differentiation of microbial function through sediment-hosted aquifers and enrichment of novel symbionts in the deep terrestrial subsurface.</title>
        <authorList>
            <person name="Probst A.J."/>
            <person name="Ladd B."/>
            <person name="Jarett J.K."/>
            <person name="Geller-Mcgrath D.E."/>
            <person name="Sieber C.M.K."/>
            <person name="Emerson J.B."/>
            <person name="Anantharaman K."/>
            <person name="Thomas B.C."/>
            <person name="Malmstrom R."/>
            <person name="Stieglmeier M."/>
            <person name="Klingl A."/>
            <person name="Woyke T."/>
            <person name="Ryan C.M."/>
            <person name="Banfield J.F."/>
        </authorList>
    </citation>
    <scope>NUCLEOTIDE SEQUENCE [LARGE SCALE GENOMIC DNA]</scope>
</reference>
<name>A0A2M7R6W8_9BACT</name>
<comment type="caution">
    <text evidence="1">The sequence shown here is derived from an EMBL/GenBank/DDBJ whole genome shotgun (WGS) entry which is preliminary data.</text>
</comment>
<dbReference type="Gene3D" id="3.30.70.60">
    <property type="match status" value="1"/>
</dbReference>
<dbReference type="GO" id="GO:0043107">
    <property type="term" value="P:type IV pilus-dependent motility"/>
    <property type="evidence" value="ECO:0007669"/>
    <property type="project" value="InterPro"/>
</dbReference>
<evidence type="ECO:0000313" key="1">
    <source>
        <dbReference type="EMBL" id="PIY89507.1"/>
    </source>
</evidence>
<evidence type="ECO:0008006" key="3">
    <source>
        <dbReference type="Google" id="ProtNLM"/>
    </source>
</evidence>
<dbReference type="Pfam" id="PF04350">
    <property type="entry name" value="PilO"/>
    <property type="match status" value="1"/>
</dbReference>
<dbReference type="InterPro" id="IPR014717">
    <property type="entry name" value="Transl_elong_EF1B/ribsomal_bS6"/>
</dbReference>
<sequence>MNRTIISIICFIVALGLGIGVVWPKYQDYKVLKLGVEKKKIELSYHQQYFAELKEIDSKLSKYEVALSKIDYALPADFSLPAFFANLQRIASQSGMILSQIGEGPIQKTGAIQERSFSLSLSGSFSNFKNFLSALEKSAKLIEVENFSFTSLKSAEESISFTVSIKTYSY</sequence>
<dbReference type="AlphaFoldDB" id="A0A2M7R6W8"/>
<dbReference type="InterPro" id="IPR007445">
    <property type="entry name" value="PilO"/>
</dbReference>
<dbReference type="EMBL" id="PFLW01000022">
    <property type="protein sequence ID" value="PIY89507.1"/>
    <property type="molecule type" value="Genomic_DNA"/>
</dbReference>
<proteinExistence type="predicted"/>
<dbReference type="Proteomes" id="UP000230767">
    <property type="component" value="Unassembled WGS sequence"/>
</dbReference>
<accession>A0A2M7R6W8</accession>
<gene>
    <name evidence="1" type="ORF">COY73_00745</name>
</gene>
<protein>
    <recommendedName>
        <fullName evidence="3">Type 4a pilus biogenesis protein PilO</fullName>
    </recommendedName>
</protein>